<dbReference type="GO" id="GO:0015095">
    <property type="term" value="F:magnesium ion transmembrane transporter activity"/>
    <property type="evidence" value="ECO:0007669"/>
    <property type="project" value="TreeGrafter"/>
</dbReference>
<organism evidence="12 13">
    <name type="scientific">Novipirellula aureliae</name>
    <dbReference type="NCBI Taxonomy" id="2527966"/>
    <lineage>
        <taxon>Bacteria</taxon>
        <taxon>Pseudomonadati</taxon>
        <taxon>Planctomycetota</taxon>
        <taxon>Planctomycetia</taxon>
        <taxon>Pirellulales</taxon>
        <taxon>Pirellulaceae</taxon>
        <taxon>Novipirellula</taxon>
    </lineage>
</organism>
<dbReference type="OrthoDB" id="9803484at2"/>
<dbReference type="SUPFAM" id="SSF144083">
    <property type="entry name" value="Magnesium transport protein CorA, transmembrane region"/>
    <property type="match status" value="1"/>
</dbReference>
<dbReference type="Gene3D" id="1.20.58.340">
    <property type="entry name" value="Magnesium transport protein CorA, transmembrane region"/>
    <property type="match status" value="2"/>
</dbReference>
<evidence type="ECO:0000256" key="7">
    <source>
        <dbReference type="ARBA" id="ARBA00022833"/>
    </source>
</evidence>
<evidence type="ECO:0000256" key="1">
    <source>
        <dbReference type="ARBA" id="ARBA00004651"/>
    </source>
</evidence>
<dbReference type="PANTHER" id="PTHR46494:SF3">
    <property type="entry name" value="ZINC TRANSPORT PROTEIN ZNTB"/>
    <property type="match status" value="1"/>
</dbReference>
<accession>A0A5C6E8N6</accession>
<keyword evidence="7" id="KW-0862">Zinc</keyword>
<feature type="transmembrane region" description="Helical" evidence="11">
    <location>
        <begin position="281"/>
        <end position="301"/>
    </location>
</feature>
<dbReference type="GO" id="GO:0050897">
    <property type="term" value="F:cobalt ion binding"/>
    <property type="evidence" value="ECO:0007669"/>
    <property type="project" value="TreeGrafter"/>
</dbReference>
<dbReference type="SUPFAM" id="SSF143865">
    <property type="entry name" value="CorA soluble domain-like"/>
    <property type="match status" value="1"/>
</dbReference>
<dbReference type="EMBL" id="SJPY01000002">
    <property type="protein sequence ID" value="TWU43796.1"/>
    <property type="molecule type" value="Genomic_DNA"/>
</dbReference>
<name>A0A5C6E8N6_9BACT</name>
<feature type="transmembrane region" description="Helical" evidence="11">
    <location>
        <begin position="246"/>
        <end position="269"/>
    </location>
</feature>
<dbReference type="GO" id="GO:0000287">
    <property type="term" value="F:magnesium ion binding"/>
    <property type="evidence" value="ECO:0007669"/>
    <property type="project" value="TreeGrafter"/>
</dbReference>
<evidence type="ECO:0000256" key="5">
    <source>
        <dbReference type="ARBA" id="ARBA00022519"/>
    </source>
</evidence>
<comment type="caution">
    <text evidence="12">The sequence shown here is derived from an EMBL/GenBank/DDBJ whole genome shotgun (WGS) entry which is preliminary data.</text>
</comment>
<evidence type="ECO:0000256" key="6">
    <source>
        <dbReference type="ARBA" id="ARBA00022692"/>
    </source>
</evidence>
<dbReference type="InterPro" id="IPR045863">
    <property type="entry name" value="CorA_TM1_TM2"/>
</dbReference>
<evidence type="ECO:0000256" key="11">
    <source>
        <dbReference type="SAM" id="Phobius"/>
    </source>
</evidence>
<keyword evidence="9" id="KW-0406">Ion transport</keyword>
<keyword evidence="13" id="KW-1185">Reference proteome</keyword>
<dbReference type="GO" id="GO:0015087">
    <property type="term" value="F:cobalt ion transmembrane transporter activity"/>
    <property type="evidence" value="ECO:0007669"/>
    <property type="project" value="TreeGrafter"/>
</dbReference>
<keyword evidence="4" id="KW-1003">Cell membrane</keyword>
<dbReference type="InterPro" id="IPR045861">
    <property type="entry name" value="CorA_cytoplasmic_dom"/>
</dbReference>
<reference evidence="12 13" key="1">
    <citation type="submission" date="2019-02" db="EMBL/GenBank/DDBJ databases">
        <title>Deep-cultivation of Planctomycetes and their phenomic and genomic characterization uncovers novel biology.</title>
        <authorList>
            <person name="Wiegand S."/>
            <person name="Jogler M."/>
            <person name="Boedeker C."/>
            <person name="Pinto D."/>
            <person name="Vollmers J."/>
            <person name="Rivas-Marin E."/>
            <person name="Kohn T."/>
            <person name="Peeters S.H."/>
            <person name="Heuer A."/>
            <person name="Rast P."/>
            <person name="Oberbeckmann S."/>
            <person name="Bunk B."/>
            <person name="Jeske O."/>
            <person name="Meyerdierks A."/>
            <person name="Storesund J.E."/>
            <person name="Kallscheuer N."/>
            <person name="Luecker S."/>
            <person name="Lage O.M."/>
            <person name="Pohl T."/>
            <person name="Merkel B.J."/>
            <person name="Hornburger P."/>
            <person name="Mueller R.-W."/>
            <person name="Bruemmer F."/>
            <person name="Labrenz M."/>
            <person name="Spormann A.M."/>
            <person name="Op Den Camp H."/>
            <person name="Overmann J."/>
            <person name="Amann R."/>
            <person name="Jetten M.S.M."/>
            <person name="Mascher T."/>
            <person name="Medema M.H."/>
            <person name="Devos D.P."/>
            <person name="Kaster A.-K."/>
            <person name="Ovreas L."/>
            <person name="Rohde M."/>
            <person name="Galperin M.Y."/>
            <person name="Jogler C."/>
        </authorList>
    </citation>
    <scope>NUCLEOTIDE SEQUENCE [LARGE SCALE GENOMIC DNA]</scope>
    <source>
        <strain evidence="12 13">Q31b</strain>
    </source>
</reference>
<dbReference type="Proteomes" id="UP000315471">
    <property type="component" value="Unassembled WGS sequence"/>
</dbReference>
<evidence type="ECO:0000313" key="12">
    <source>
        <dbReference type="EMBL" id="TWU43796.1"/>
    </source>
</evidence>
<evidence type="ECO:0000313" key="13">
    <source>
        <dbReference type="Proteomes" id="UP000315471"/>
    </source>
</evidence>
<dbReference type="PANTHER" id="PTHR46494">
    <property type="entry name" value="CORA FAMILY METAL ION TRANSPORTER (EUROFUNG)"/>
    <property type="match status" value="1"/>
</dbReference>
<evidence type="ECO:0000256" key="9">
    <source>
        <dbReference type="ARBA" id="ARBA00023065"/>
    </source>
</evidence>
<dbReference type="InterPro" id="IPR002523">
    <property type="entry name" value="MgTranspt_CorA/ZnTranspt_ZntB"/>
</dbReference>
<keyword evidence="5" id="KW-0997">Cell inner membrane</keyword>
<protein>
    <submittedName>
        <fullName evidence="12">Zinc transport protein ZntB</fullName>
    </submittedName>
</protein>
<proteinExistence type="inferred from homology"/>
<keyword evidence="3" id="KW-0813">Transport</keyword>
<keyword evidence="10 11" id="KW-0472">Membrane</keyword>
<dbReference type="RefSeq" id="WP_146598867.1">
    <property type="nucleotide sequence ID" value="NZ_SJPY01000002.1"/>
</dbReference>
<evidence type="ECO:0000256" key="2">
    <source>
        <dbReference type="ARBA" id="ARBA00009765"/>
    </source>
</evidence>
<sequence>MPEFFKLKRQSNAAGAETFIWVDLDGRTTDSVEWLKNGSGLPEQVIMRLLDESTLNHHEKFDDGLLLRFQTQVVSPAIGKSDSTSVGLWFERDRVISICSAPIPEIETLKTNVSKHQSSWAPLEILTCLINSNVSKLESLIVMVSERTDDLEEQILESIDDANSAQLDLVRRKTIRIRRQLLTLRNLLVFILSDHSLPISEDDRPAIESVTDRVRNYLEILEGCHERAHLLRDQIESQMNARLNQITYNLTIVATVFLPLSFLTGLLGMNVSGIPEQHDPQGFVVVCTSMVLIAISSWIYLRWRKWV</sequence>
<comment type="similarity">
    <text evidence="2">Belongs to the CorA metal ion transporter (MIT) (TC 1.A.35) family.</text>
</comment>
<dbReference type="GO" id="GO:0005886">
    <property type="term" value="C:plasma membrane"/>
    <property type="evidence" value="ECO:0007669"/>
    <property type="project" value="UniProtKB-SubCell"/>
</dbReference>
<evidence type="ECO:0000256" key="8">
    <source>
        <dbReference type="ARBA" id="ARBA00022989"/>
    </source>
</evidence>
<comment type="subcellular location">
    <subcellularLocation>
        <location evidence="1">Cell membrane</location>
        <topology evidence="1">Multi-pass membrane protein</topology>
    </subcellularLocation>
</comment>
<evidence type="ECO:0000256" key="10">
    <source>
        <dbReference type="ARBA" id="ARBA00023136"/>
    </source>
</evidence>
<evidence type="ECO:0000256" key="3">
    <source>
        <dbReference type="ARBA" id="ARBA00022448"/>
    </source>
</evidence>
<dbReference type="Gene3D" id="3.30.460.20">
    <property type="entry name" value="CorA soluble domain-like"/>
    <property type="match status" value="1"/>
</dbReference>
<evidence type="ECO:0000256" key="4">
    <source>
        <dbReference type="ARBA" id="ARBA00022475"/>
    </source>
</evidence>
<keyword evidence="8 11" id="KW-1133">Transmembrane helix</keyword>
<dbReference type="AlphaFoldDB" id="A0A5C6E8N6"/>
<gene>
    <name evidence="12" type="primary">zntB</name>
    <name evidence="12" type="ORF">Q31b_13280</name>
</gene>
<keyword evidence="6 11" id="KW-0812">Transmembrane</keyword>
<dbReference type="Pfam" id="PF01544">
    <property type="entry name" value="CorA"/>
    <property type="match status" value="1"/>
</dbReference>